<dbReference type="InterPro" id="IPR037682">
    <property type="entry name" value="TonB_C"/>
</dbReference>
<name>A0A518RKC6_9SPHN</name>
<dbReference type="InterPro" id="IPR006260">
    <property type="entry name" value="TonB/TolA_C"/>
</dbReference>
<evidence type="ECO:0000256" key="1">
    <source>
        <dbReference type="ARBA" id="ARBA00004167"/>
    </source>
</evidence>
<evidence type="ECO:0000256" key="4">
    <source>
        <dbReference type="ARBA" id="ARBA00023136"/>
    </source>
</evidence>
<organism evidence="6 7">
    <name type="scientific">Sphingomonas suaedae</name>
    <dbReference type="NCBI Taxonomy" id="2599297"/>
    <lineage>
        <taxon>Bacteria</taxon>
        <taxon>Pseudomonadati</taxon>
        <taxon>Pseudomonadota</taxon>
        <taxon>Alphaproteobacteria</taxon>
        <taxon>Sphingomonadales</taxon>
        <taxon>Sphingomonadaceae</taxon>
        <taxon>Sphingomonas</taxon>
    </lineage>
</organism>
<dbReference type="PROSITE" id="PS52015">
    <property type="entry name" value="TONB_CTD"/>
    <property type="match status" value="2"/>
</dbReference>
<feature type="domain" description="TonB C-terminal" evidence="5">
    <location>
        <begin position="176"/>
        <end position="275"/>
    </location>
</feature>
<dbReference type="NCBIfam" id="TIGR01352">
    <property type="entry name" value="tonB_Cterm"/>
    <property type="match status" value="2"/>
</dbReference>
<accession>A0A518RKC6</accession>
<proteinExistence type="predicted"/>
<dbReference type="Gene3D" id="3.30.1150.10">
    <property type="match status" value="1"/>
</dbReference>
<dbReference type="RefSeq" id="WP_145849378.1">
    <property type="nucleotide sequence ID" value="NZ_CP042239.1"/>
</dbReference>
<evidence type="ECO:0000256" key="2">
    <source>
        <dbReference type="ARBA" id="ARBA00022692"/>
    </source>
</evidence>
<dbReference type="GO" id="GO:0016020">
    <property type="term" value="C:membrane"/>
    <property type="evidence" value="ECO:0007669"/>
    <property type="project" value="UniProtKB-SubCell"/>
</dbReference>
<evidence type="ECO:0000313" key="6">
    <source>
        <dbReference type="EMBL" id="QDX27906.1"/>
    </source>
</evidence>
<keyword evidence="2" id="KW-0812">Transmembrane</keyword>
<reference evidence="6 7" key="1">
    <citation type="submission" date="2019-07" db="EMBL/GenBank/DDBJ databases">
        <title>Sphingomonas alkalisoli sp. nov., isolated from rhizosphere soil of Suaedae salsa.</title>
        <authorList>
            <person name="Zhang H."/>
            <person name="Xu L."/>
            <person name="Zhang J.-X."/>
            <person name="Sun J.-Q."/>
        </authorList>
    </citation>
    <scope>NUCLEOTIDE SEQUENCE [LARGE SCALE GENOMIC DNA]</scope>
    <source>
        <strain evidence="6 7">XS-10</strain>
    </source>
</reference>
<evidence type="ECO:0000313" key="7">
    <source>
        <dbReference type="Proteomes" id="UP000318055"/>
    </source>
</evidence>
<dbReference type="Pfam" id="PF03544">
    <property type="entry name" value="TonB_C"/>
    <property type="match status" value="1"/>
</dbReference>
<evidence type="ECO:0000256" key="3">
    <source>
        <dbReference type="ARBA" id="ARBA00022989"/>
    </source>
</evidence>
<sequence length="379" mass="39893">MLSYFAAVAVQAVVAPPAPPAPPPVVVVPGSSSLYGPHLVDFIAGEVRCGERAVAPLTTISPFTEVASIGANPPRAVEMRFTIDQDGRPTGIVQQAVTGAPYAFVPVGDLAPALSLWRFAAGRAGTQCSLVFTPRTQPFDRADATDLYRVAALRTAVDSGSVWPTLLARVRKLNCDGARPPQILLRAFPDKKSLPREPGVRAYSVVGFDIDAEGVPTRLAIRTSSGNGALDAAALDAARRTRFAGANPRTGCTLPSVLGATEPVAAPVSPGTETFRMDDATCPDTVKWTRPPRLTYPRPFSRRAIEGWAIIGFDLAPWGATGNVKVLASEPAEQFGATARHIVAAAQAEGSPGGARGCVTKVVFRMPDANDDERESDDS</sequence>
<dbReference type="Gene3D" id="3.30.2420.10">
    <property type="entry name" value="TonB"/>
    <property type="match status" value="1"/>
</dbReference>
<dbReference type="OrthoDB" id="7500609at2"/>
<comment type="subcellular location">
    <subcellularLocation>
        <location evidence="1">Membrane</location>
        <topology evidence="1">Single-pass membrane protein</topology>
    </subcellularLocation>
</comment>
<evidence type="ECO:0000259" key="5">
    <source>
        <dbReference type="PROSITE" id="PS52015"/>
    </source>
</evidence>
<dbReference type="KEGG" id="ssua:FPZ54_19070"/>
<dbReference type="AlphaFoldDB" id="A0A518RKC6"/>
<gene>
    <name evidence="6" type="ORF">FPZ54_19070</name>
</gene>
<dbReference type="SUPFAM" id="SSF74653">
    <property type="entry name" value="TolA/TonB C-terminal domain"/>
    <property type="match status" value="2"/>
</dbReference>
<protein>
    <submittedName>
        <fullName evidence="6">TonB family protein</fullName>
    </submittedName>
</protein>
<dbReference type="GO" id="GO:0055085">
    <property type="term" value="P:transmembrane transport"/>
    <property type="evidence" value="ECO:0007669"/>
    <property type="project" value="InterPro"/>
</dbReference>
<dbReference type="EMBL" id="CP042239">
    <property type="protein sequence ID" value="QDX27906.1"/>
    <property type="molecule type" value="Genomic_DNA"/>
</dbReference>
<feature type="domain" description="TonB C-terminal" evidence="5">
    <location>
        <begin position="281"/>
        <end position="373"/>
    </location>
</feature>
<keyword evidence="3" id="KW-1133">Transmembrane helix</keyword>
<keyword evidence="7" id="KW-1185">Reference proteome</keyword>
<dbReference type="Proteomes" id="UP000318055">
    <property type="component" value="Chromosome"/>
</dbReference>
<keyword evidence="4" id="KW-0472">Membrane</keyword>